<reference evidence="1" key="1">
    <citation type="journal article" date="2014" name="Int. J. Syst. Evol. Microbiol.">
        <title>Complete genome sequence of Corynebacterium casei LMG S-19264T (=DSM 44701T), isolated from a smear-ripened cheese.</title>
        <authorList>
            <consortium name="US DOE Joint Genome Institute (JGI-PGF)"/>
            <person name="Walter F."/>
            <person name="Albersmeier A."/>
            <person name="Kalinowski J."/>
            <person name="Ruckert C."/>
        </authorList>
    </citation>
    <scope>NUCLEOTIDE SEQUENCE</scope>
    <source>
        <strain evidence="1">CCM 7905</strain>
    </source>
</reference>
<comment type="caution">
    <text evidence="1">The sequence shown here is derived from an EMBL/GenBank/DDBJ whole genome shotgun (WGS) entry which is preliminary data.</text>
</comment>
<organism evidence="1 2">
    <name type="scientific">Rhodococcoides trifolii</name>
    <dbReference type="NCBI Taxonomy" id="908250"/>
    <lineage>
        <taxon>Bacteria</taxon>
        <taxon>Bacillati</taxon>
        <taxon>Actinomycetota</taxon>
        <taxon>Actinomycetes</taxon>
        <taxon>Mycobacteriales</taxon>
        <taxon>Nocardiaceae</taxon>
        <taxon>Rhodococcoides</taxon>
    </lineage>
</organism>
<dbReference type="AlphaFoldDB" id="A0A917LCG4"/>
<protein>
    <submittedName>
        <fullName evidence="1">Uncharacterized protein</fullName>
    </submittedName>
</protein>
<dbReference type="EMBL" id="BMCU01000003">
    <property type="protein sequence ID" value="GGG14078.1"/>
    <property type="molecule type" value="Genomic_DNA"/>
</dbReference>
<dbReference type="Proteomes" id="UP000654257">
    <property type="component" value="Unassembled WGS sequence"/>
</dbReference>
<keyword evidence="2" id="KW-1185">Reference proteome</keyword>
<proteinExistence type="predicted"/>
<reference evidence="1" key="2">
    <citation type="submission" date="2020-09" db="EMBL/GenBank/DDBJ databases">
        <authorList>
            <person name="Sun Q."/>
            <person name="Sedlacek I."/>
        </authorList>
    </citation>
    <scope>NUCLEOTIDE SEQUENCE</scope>
    <source>
        <strain evidence="1">CCM 7905</strain>
    </source>
</reference>
<name>A0A917LCG4_9NOCA</name>
<sequence length="92" mass="10444">MEALKLAELNIIQKLGGVLEDGEKPSTEYIAAIGYVLSIRGDKDKQRIGINTHRQNFDEYMWNIDNEDLNAIIKESGLFDVEEGDEKKDTTK</sequence>
<evidence type="ECO:0000313" key="1">
    <source>
        <dbReference type="EMBL" id="GGG14078.1"/>
    </source>
</evidence>
<accession>A0A917LCG4</accession>
<evidence type="ECO:0000313" key="2">
    <source>
        <dbReference type="Proteomes" id="UP000654257"/>
    </source>
</evidence>
<gene>
    <name evidence="1" type="ORF">GCM10007304_30200</name>
</gene>
<dbReference type="RefSeq" id="WP_188545671.1">
    <property type="nucleotide sequence ID" value="NZ_BMCU01000003.1"/>
</dbReference>